<dbReference type="RefSeq" id="WP_135181883.1">
    <property type="nucleotide sequence ID" value="NZ_JADGKZ010000006.1"/>
</dbReference>
<dbReference type="Proteomes" id="UP000297253">
    <property type="component" value="Unassembled WGS sequence"/>
</dbReference>
<evidence type="ECO:0000313" key="1">
    <source>
        <dbReference type="EMBL" id="TFU97936.1"/>
    </source>
</evidence>
<proteinExistence type="predicted"/>
<dbReference type="OrthoDB" id="2224408at2"/>
<comment type="caution">
    <text evidence="1">The sequence shown here is derived from an EMBL/GenBank/DDBJ whole genome shotgun (WGS) entry which is preliminary data.</text>
</comment>
<protein>
    <submittedName>
        <fullName evidence="1">Uncharacterized protein</fullName>
    </submittedName>
</protein>
<gene>
    <name evidence="1" type="ORF">E4T82_05580</name>
</gene>
<name>A0A4Y9JD01_9STRE</name>
<dbReference type="AlphaFoldDB" id="A0A4Y9JD01"/>
<accession>A0A4Y9JD01</accession>
<organism evidence="1 2">
    <name type="scientific">Streptococcus cuniculi</name>
    <dbReference type="NCBI Taxonomy" id="1432788"/>
    <lineage>
        <taxon>Bacteria</taxon>
        <taxon>Bacillati</taxon>
        <taxon>Bacillota</taxon>
        <taxon>Bacilli</taxon>
        <taxon>Lactobacillales</taxon>
        <taxon>Streptococcaceae</taxon>
        <taxon>Streptococcus</taxon>
    </lineage>
</organism>
<sequence length="76" mass="8961">MENNILDEYEYLVSDLLTVIGTLKIIHRWLDGDLDYYEFDVFKVQYADVLSLAIAYLIMLSNQHQHIVGRELKKTL</sequence>
<reference evidence="1 2" key="1">
    <citation type="submission" date="2019-03" db="EMBL/GenBank/DDBJ databases">
        <title>Diversity of the mouse oral microbiome.</title>
        <authorList>
            <person name="Joseph S."/>
            <person name="Aduse-Opoku J."/>
            <person name="Curtis M."/>
            <person name="Wade W."/>
            <person name="Hashim A."/>
        </authorList>
    </citation>
    <scope>NUCLEOTIDE SEQUENCE [LARGE SCALE GENOMIC DNA]</scope>
    <source>
        <strain evidence="1 2">WM131</strain>
    </source>
</reference>
<dbReference type="EMBL" id="SPPD01000006">
    <property type="protein sequence ID" value="TFU97936.1"/>
    <property type="molecule type" value="Genomic_DNA"/>
</dbReference>
<evidence type="ECO:0000313" key="2">
    <source>
        <dbReference type="Proteomes" id="UP000297253"/>
    </source>
</evidence>